<dbReference type="PANTHER" id="PTHR21698:SF4">
    <property type="entry name" value="PROTEIN (PUTATIVE)-RELATED"/>
    <property type="match status" value="1"/>
</dbReference>
<dbReference type="HOGENOM" id="CLU_866704_0_0_1"/>
<reference evidence="2" key="2">
    <citation type="submission" date="2020-05" db="UniProtKB">
        <authorList>
            <consortium name="EnsemblMetazoa"/>
        </authorList>
    </citation>
    <scope>IDENTIFICATION</scope>
    <source>
        <strain evidence="2">JHB</strain>
    </source>
</reference>
<sequence length="321" mass="36193">MYSNLQIFKSSNLQIFKSLNLQIFKSSNLQIFKSSNLQIFKSSNLQIFKSSNLQIFKSSNLQIFKSSNLQIFKSSNLQIFKSSNLQIFKSSNLQIFKSSNLQSSNLQIFKSSNLQSSIFNLQSSIFNLQSSISIINLNLNFGCISRLAPRGGQGIGVTGQEANGPLGGSILFLRYSKYLWYAMSSRSPTNTRCTNPTINVKLAENNETKPNQKHQPLPPPIGNRVPSGNFNAPKHRTHINESVCTYQHRPAVKIATPAAAATVVSVSGPIKMRLKSARKSFRRHKHHPEFPQPSQPAVYRTSVKTHFLDPVRLMWERFEIE</sequence>
<name>B0X2C6_CULQU</name>
<reference evidence="1" key="1">
    <citation type="submission" date="2007-03" db="EMBL/GenBank/DDBJ databases">
        <title>Annotation of Culex pipiens quinquefasciatus.</title>
        <authorList>
            <consortium name="The Broad Institute Genome Sequencing Platform"/>
            <person name="Atkinson P.W."/>
            <person name="Hemingway J."/>
            <person name="Christensen B.M."/>
            <person name="Higgs S."/>
            <person name="Kodira C."/>
            <person name="Hannick L."/>
            <person name="Megy K."/>
            <person name="O'Leary S."/>
            <person name="Pearson M."/>
            <person name="Haas B.J."/>
            <person name="Mauceli E."/>
            <person name="Wortman J.R."/>
            <person name="Lee N.H."/>
            <person name="Guigo R."/>
            <person name="Stanke M."/>
            <person name="Alvarado L."/>
            <person name="Amedeo P."/>
            <person name="Antoine C.H."/>
            <person name="Arensburger P."/>
            <person name="Bidwell S.L."/>
            <person name="Crawford M."/>
            <person name="Camaro F."/>
            <person name="Devon K."/>
            <person name="Engels R."/>
            <person name="Hammond M."/>
            <person name="Howarth C."/>
            <person name="Koehrsen M."/>
            <person name="Lawson D."/>
            <person name="Montgomery P."/>
            <person name="Nene V."/>
            <person name="Nusbaum C."/>
            <person name="Puiu D."/>
            <person name="Romero-Severson J."/>
            <person name="Severson D.W."/>
            <person name="Shumway M."/>
            <person name="Sisk P."/>
            <person name="Stolte C."/>
            <person name="Zeng Q."/>
            <person name="Eisenstadt E."/>
            <person name="Fraser-Liggett C."/>
            <person name="Strausberg R."/>
            <person name="Galagan J."/>
            <person name="Birren B."/>
            <person name="Collins F.H."/>
        </authorList>
    </citation>
    <scope>NUCLEOTIDE SEQUENCE [LARGE SCALE GENOMIC DNA]</scope>
    <source>
        <strain evidence="1">JHB</strain>
    </source>
</reference>
<dbReference type="EMBL" id="DS232286">
    <property type="protein sequence ID" value="EDS39149.1"/>
    <property type="molecule type" value="Genomic_DNA"/>
</dbReference>
<dbReference type="AlphaFoldDB" id="B0X2C6"/>
<evidence type="ECO:0000313" key="2">
    <source>
        <dbReference type="EnsemblMetazoa" id="CPIJ013299-PA"/>
    </source>
</evidence>
<dbReference type="KEGG" id="cqu:CpipJ_CPIJ013299"/>
<proteinExistence type="predicted"/>
<accession>B0X2C6</accession>
<dbReference type="InParanoid" id="B0X2C6"/>
<gene>
    <name evidence="2" type="primary">6046627</name>
    <name evidence="1" type="ORF">CpipJ_CPIJ013299</name>
</gene>
<organism>
    <name type="scientific">Culex quinquefasciatus</name>
    <name type="common">Southern house mosquito</name>
    <name type="synonym">Culex pungens</name>
    <dbReference type="NCBI Taxonomy" id="7176"/>
    <lineage>
        <taxon>Eukaryota</taxon>
        <taxon>Metazoa</taxon>
        <taxon>Ecdysozoa</taxon>
        <taxon>Arthropoda</taxon>
        <taxon>Hexapoda</taxon>
        <taxon>Insecta</taxon>
        <taxon>Pterygota</taxon>
        <taxon>Neoptera</taxon>
        <taxon>Endopterygota</taxon>
        <taxon>Diptera</taxon>
        <taxon>Nematocera</taxon>
        <taxon>Culicoidea</taxon>
        <taxon>Culicidae</taxon>
        <taxon>Culicinae</taxon>
        <taxon>Culicini</taxon>
        <taxon>Culex</taxon>
        <taxon>Culex</taxon>
    </lineage>
</organism>
<evidence type="ECO:0000313" key="3">
    <source>
        <dbReference type="Proteomes" id="UP000002320"/>
    </source>
</evidence>
<dbReference type="Proteomes" id="UP000002320">
    <property type="component" value="Unassembled WGS sequence"/>
</dbReference>
<dbReference type="eggNOG" id="ENOG502SDJG">
    <property type="taxonomic scope" value="Eukaryota"/>
</dbReference>
<dbReference type="VEuPathDB" id="VectorBase:CPIJ013299"/>
<protein>
    <submittedName>
        <fullName evidence="1 2">Uncharacterized protein</fullName>
    </submittedName>
</protein>
<evidence type="ECO:0000313" key="1">
    <source>
        <dbReference type="EMBL" id="EDS39149.1"/>
    </source>
</evidence>
<dbReference type="PANTHER" id="PTHR21698">
    <property type="entry name" value="PROTEIN (PUTATIVE)-RELATED"/>
    <property type="match status" value="1"/>
</dbReference>
<dbReference type="EnsemblMetazoa" id="CPIJ013299-RA">
    <property type="protein sequence ID" value="CPIJ013299-PA"/>
    <property type="gene ID" value="CPIJ013299"/>
</dbReference>
<keyword evidence="3" id="KW-1185">Reference proteome</keyword>